<name>A0ABW1G6J4_9ACTN</name>
<feature type="domain" description="Periplasmic binding protein" evidence="4">
    <location>
        <begin position="89"/>
        <end position="329"/>
    </location>
</feature>
<evidence type="ECO:0000256" key="3">
    <source>
        <dbReference type="SAM" id="SignalP"/>
    </source>
</evidence>
<dbReference type="InterPro" id="IPR050555">
    <property type="entry name" value="Bact_Solute-Bind_Prot2"/>
</dbReference>
<evidence type="ECO:0000256" key="1">
    <source>
        <dbReference type="ARBA" id="ARBA00004196"/>
    </source>
</evidence>
<evidence type="ECO:0000313" key="5">
    <source>
        <dbReference type="EMBL" id="MFC5909172.1"/>
    </source>
</evidence>
<evidence type="ECO:0000259" key="4">
    <source>
        <dbReference type="Pfam" id="PF13407"/>
    </source>
</evidence>
<dbReference type="PANTHER" id="PTHR30036">
    <property type="entry name" value="D-XYLOSE-BINDING PERIPLASMIC PROTEIN"/>
    <property type="match status" value="1"/>
</dbReference>
<feature type="chain" id="PRO_5047343411" evidence="3">
    <location>
        <begin position="35"/>
        <end position="377"/>
    </location>
</feature>
<comment type="subcellular location">
    <subcellularLocation>
        <location evidence="1">Cell envelope</location>
    </subcellularLocation>
</comment>
<evidence type="ECO:0000313" key="6">
    <source>
        <dbReference type="Proteomes" id="UP001596174"/>
    </source>
</evidence>
<dbReference type="InterPro" id="IPR025997">
    <property type="entry name" value="SBP_2_dom"/>
</dbReference>
<sequence length="377" mass="38522">MKTHHGSRAIASATPLAAAVAAMSLTLTACTAGAAGTETAGSSDATPIHGDISFNDAALTKLDSAIKAALKGKKLDGLNLAMVVNVPQGYWLGGNAGFSRGLSELGVKGVFQTPDNGRLDEQLAIIRTLRSQQVSAFSISAIDPAALKAPLQSATAAGIPVLAIDSPLPAADGAALYLGTPNYQAGQKAGEAMRAALGGKGRVAVLVGSLTASNALERIQGFEDALKGTDIKVVQKIADQMSPTNATNDAQQILSDHPDITGLYCVYSYDGPAAASAVWESGKTGKVKVVSDDADPQTLGFIHQGVIQATVVQSPYQQGYTGAFLLAALRVLGRKATMDLVKPYLGSDGTLSSGVGVVTQENLAAFTASQNKLGISE</sequence>
<comment type="similarity">
    <text evidence="2">Belongs to the bacterial solute-binding protein 2 family.</text>
</comment>
<dbReference type="PANTHER" id="PTHR30036:SF7">
    <property type="entry name" value="ABC TRANSPORTER PERIPLASMIC-BINDING PROTEIN YPHF"/>
    <property type="match status" value="1"/>
</dbReference>
<feature type="signal peptide" evidence="3">
    <location>
        <begin position="1"/>
        <end position="34"/>
    </location>
</feature>
<comment type="caution">
    <text evidence="5">The sequence shown here is derived from an EMBL/GenBank/DDBJ whole genome shotgun (WGS) entry which is preliminary data.</text>
</comment>
<dbReference type="Pfam" id="PF13407">
    <property type="entry name" value="Peripla_BP_4"/>
    <property type="match status" value="1"/>
</dbReference>
<evidence type="ECO:0000256" key="2">
    <source>
        <dbReference type="ARBA" id="ARBA00007639"/>
    </source>
</evidence>
<gene>
    <name evidence="5" type="ORF">ACFP3V_18355</name>
</gene>
<dbReference type="PROSITE" id="PS51257">
    <property type="entry name" value="PROKAR_LIPOPROTEIN"/>
    <property type="match status" value="1"/>
</dbReference>
<dbReference type="Proteomes" id="UP001596174">
    <property type="component" value="Unassembled WGS sequence"/>
</dbReference>
<dbReference type="InterPro" id="IPR028082">
    <property type="entry name" value="Peripla_BP_I"/>
</dbReference>
<reference evidence="6" key="1">
    <citation type="journal article" date="2019" name="Int. J. Syst. Evol. Microbiol.">
        <title>The Global Catalogue of Microorganisms (GCM) 10K type strain sequencing project: providing services to taxonomists for standard genome sequencing and annotation.</title>
        <authorList>
            <consortium name="The Broad Institute Genomics Platform"/>
            <consortium name="The Broad Institute Genome Sequencing Center for Infectious Disease"/>
            <person name="Wu L."/>
            <person name="Ma J."/>
        </authorList>
    </citation>
    <scope>NUCLEOTIDE SEQUENCE [LARGE SCALE GENOMIC DNA]</scope>
    <source>
        <strain evidence="6">JCM 4816</strain>
    </source>
</reference>
<dbReference type="EMBL" id="JBHSQJ010000074">
    <property type="protein sequence ID" value="MFC5909172.1"/>
    <property type="molecule type" value="Genomic_DNA"/>
</dbReference>
<proteinExistence type="inferred from homology"/>
<protein>
    <submittedName>
        <fullName evidence="5">Substrate-binding domain-containing protein</fullName>
    </submittedName>
</protein>
<keyword evidence="6" id="KW-1185">Reference proteome</keyword>
<dbReference type="Gene3D" id="3.40.50.2300">
    <property type="match status" value="2"/>
</dbReference>
<accession>A0ABW1G6J4</accession>
<organism evidence="5 6">
    <name type="scientific">Streptacidiphilus monticola</name>
    <dbReference type="NCBI Taxonomy" id="2161674"/>
    <lineage>
        <taxon>Bacteria</taxon>
        <taxon>Bacillati</taxon>
        <taxon>Actinomycetota</taxon>
        <taxon>Actinomycetes</taxon>
        <taxon>Kitasatosporales</taxon>
        <taxon>Streptomycetaceae</taxon>
        <taxon>Streptacidiphilus</taxon>
    </lineage>
</organism>
<dbReference type="SUPFAM" id="SSF53822">
    <property type="entry name" value="Periplasmic binding protein-like I"/>
    <property type="match status" value="1"/>
</dbReference>
<keyword evidence="3" id="KW-0732">Signal</keyword>
<dbReference type="RefSeq" id="WP_380584738.1">
    <property type="nucleotide sequence ID" value="NZ_JBHSQJ010000074.1"/>
</dbReference>